<dbReference type="Pfam" id="PF21032">
    <property type="entry name" value="PROPPIN"/>
    <property type="match status" value="1"/>
</dbReference>
<evidence type="ECO:0000256" key="4">
    <source>
        <dbReference type="ARBA" id="ARBA00025740"/>
    </source>
</evidence>
<gene>
    <name evidence="5" type="ORF">QBC41DRAFT_320244</name>
</gene>
<sequence length="377" mass="40541">MNTRPPLETTSLPLVLSIAFNDDCSCFAVGLNTGFRIFSSETCTQTTAREFNAGIGLVQMMGKANYLGIVGGGRKPKFAANKLILWDEGKSKSALDISALTPVRGAQLSKERIVVVLQNSVRVYKFAKPPSFITAYETANNPLGLCRMSPRIIAFPGRTVGQVQVVEIATSNVSIIPAHSSAIRALQLSPDGELIATASETGTLIRVFSTRTCTKLAELRRGIDPAAIFSLAFNPSGTMLACTSDKSTLHVFDMPKAKRLGGQNEDGVPETASDQGKWGILSKIPLMPRFVKDTYSFATHAFEAGDEPSGANQLLSESSTLGTMRLPKGVIGWLDDASLLVVGAGTDARWEKFIIKEEGAGKRSLAKAGWKRYLADY</sequence>
<comment type="caution">
    <text evidence="5">The sequence shown here is derived from an EMBL/GenBank/DDBJ whole genome shotgun (WGS) entry which is preliminary data.</text>
</comment>
<reference evidence="5" key="1">
    <citation type="submission" date="2023-06" db="EMBL/GenBank/DDBJ databases">
        <title>Genome-scale phylogeny and comparative genomics of the fungal order Sordariales.</title>
        <authorList>
            <consortium name="Lawrence Berkeley National Laboratory"/>
            <person name="Hensen N."/>
            <person name="Bonometti L."/>
            <person name="Westerberg I."/>
            <person name="Brannstrom I.O."/>
            <person name="Guillou S."/>
            <person name="Cros-Aarteil S."/>
            <person name="Calhoun S."/>
            <person name="Haridas S."/>
            <person name="Kuo A."/>
            <person name="Mondo S."/>
            <person name="Pangilinan J."/>
            <person name="Riley R."/>
            <person name="Labutti K."/>
            <person name="Andreopoulos B."/>
            <person name="Lipzen A."/>
            <person name="Chen C."/>
            <person name="Yanf M."/>
            <person name="Daum C."/>
            <person name="Ng V."/>
            <person name="Clum A."/>
            <person name="Steindorff A."/>
            <person name="Ohm R."/>
            <person name="Martin F."/>
            <person name="Silar P."/>
            <person name="Natvig D."/>
            <person name="Lalanne C."/>
            <person name="Gautier V."/>
            <person name="Ament-Velasquez S.L."/>
            <person name="Kruys A."/>
            <person name="Hutchinson M.I."/>
            <person name="Powell A.J."/>
            <person name="Barry K."/>
            <person name="Miller A.N."/>
            <person name="Grigoriev I.V."/>
            <person name="Debuchy R."/>
            <person name="Gladieux P."/>
            <person name="Thoren M.H."/>
            <person name="Johannesson H."/>
        </authorList>
    </citation>
    <scope>NUCLEOTIDE SEQUENCE</scope>
    <source>
        <strain evidence="5">CBS 307.81</strain>
    </source>
</reference>
<dbReference type="PANTHER" id="PTHR11227">
    <property type="entry name" value="WD-REPEAT PROTEIN INTERACTING WITH PHOSPHOINOSIDES WIPI -RELATED"/>
    <property type="match status" value="1"/>
</dbReference>
<dbReference type="AlphaFoldDB" id="A0AA39ZE15"/>
<keyword evidence="6" id="KW-1185">Reference proteome</keyword>
<keyword evidence="2" id="KW-0853">WD repeat</keyword>
<organism evidence="5 6">
    <name type="scientific">Cercophora samala</name>
    <dbReference type="NCBI Taxonomy" id="330535"/>
    <lineage>
        <taxon>Eukaryota</taxon>
        <taxon>Fungi</taxon>
        <taxon>Dikarya</taxon>
        <taxon>Ascomycota</taxon>
        <taxon>Pezizomycotina</taxon>
        <taxon>Sordariomycetes</taxon>
        <taxon>Sordariomycetidae</taxon>
        <taxon>Sordariales</taxon>
        <taxon>Lasiosphaeriaceae</taxon>
        <taxon>Cercophora</taxon>
    </lineage>
</organism>
<accession>A0AA39ZE15</accession>
<comment type="subcellular location">
    <subcellularLocation>
        <location evidence="1">Vacuole membrane</location>
        <topology evidence="1">Peripheral membrane protein</topology>
    </subcellularLocation>
</comment>
<dbReference type="Gene3D" id="2.130.10.10">
    <property type="entry name" value="YVTN repeat-like/Quinoprotein amine dehydrogenase"/>
    <property type="match status" value="1"/>
</dbReference>
<dbReference type="InterPro" id="IPR001680">
    <property type="entry name" value="WD40_rpt"/>
</dbReference>
<dbReference type="Proteomes" id="UP001174997">
    <property type="component" value="Unassembled WGS sequence"/>
</dbReference>
<dbReference type="InterPro" id="IPR048720">
    <property type="entry name" value="PROPPIN"/>
</dbReference>
<evidence type="ECO:0000313" key="6">
    <source>
        <dbReference type="Proteomes" id="UP001174997"/>
    </source>
</evidence>
<evidence type="ECO:0000256" key="2">
    <source>
        <dbReference type="ARBA" id="ARBA00022574"/>
    </source>
</evidence>
<proteinExistence type="inferred from homology"/>
<dbReference type="SMART" id="SM00320">
    <property type="entry name" value="WD40"/>
    <property type="match status" value="3"/>
</dbReference>
<evidence type="ECO:0000256" key="1">
    <source>
        <dbReference type="ARBA" id="ARBA00004148"/>
    </source>
</evidence>
<dbReference type="InterPro" id="IPR036322">
    <property type="entry name" value="WD40_repeat_dom_sf"/>
</dbReference>
<evidence type="ECO:0000256" key="3">
    <source>
        <dbReference type="ARBA" id="ARBA00022737"/>
    </source>
</evidence>
<dbReference type="InterPro" id="IPR015943">
    <property type="entry name" value="WD40/YVTN_repeat-like_dom_sf"/>
</dbReference>
<evidence type="ECO:0000313" key="5">
    <source>
        <dbReference type="EMBL" id="KAK0669264.1"/>
    </source>
</evidence>
<comment type="similarity">
    <text evidence="4">Belongs to the WD repeat PROPPIN family.</text>
</comment>
<dbReference type="SUPFAM" id="SSF50978">
    <property type="entry name" value="WD40 repeat-like"/>
    <property type="match status" value="1"/>
</dbReference>
<protein>
    <submittedName>
        <fullName evidence="5">WD40-repeat-containing domain protein</fullName>
    </submittedName>
</protein>
<dbReference type="GO" id="GO:0005774">
    <property type="term" value="C:vacuolar membrane"/>
    <property type="evidence" value="ECO:0007669"/>
    <property type="project" value="UniProtKB-SubCell"/>
</dbReference>
<name>A0AA39ZE15_9PEZI</name>
<keyword evidence="3" id="KW-0677">Repeat</keyword>
<dbReference type="EMBL" id="JAULSY010000045">
    <property type="protein sequence ID" value="KAK0669264.1"/>
    <property type="molecule type" value="Genomic_DNA"/>
</dbReference>